<keyword evidence="2" id="KW-0677">Repeat</keyword>
<dbReference type="Gene3D" id="2.10.25.10">
    <property type="entry name" value="Laminin"/>
    <property type="match status" value="2"/>
</dbReference>
<dbReference type="PROSITE" id="PS01186">
    <property type="entry name" value="EGF_2"/>
    <property type="match status" value="1"/>
</dbReference>
<dbReference type="InterPro" id="IPR051022">
    <property type="entry name" value="Notch_Cell-Fate_Det"/>
</dbReference>
<evidence type="ECO:0000313" key="7">
    <source>
        <dbReference type="Proteomes" id="UP001558632"/>
    </source>
</evidence>
<dbReference type="Proteomes" id="UP001558632">
    <property type="component" value="Unassembled WGS sequence"/>
</dbReference>
<keyword evidence="7" id="KW-1185">Reference proteome</keyword>
<keyword evidence="3 4" id="KW-1015">Disulfide bond</keyword>
<dbReference type="EMBL" id="JBEUSY010000478">
    <property type="protein sequence ID" value="KAL1230136.1"/>
    <property type="molecule type" value="Genomic_DNA"/>
</dbReference>
<reference evidence="6 7" key="1">
    <citation type="submission" date="2024-07" db="EMBL/GenBank/DDBJ databases">
        <title>Enhanced genomic and transcriptomic resources for Trichinella pseudospiralis and T. spiralis underpin the discovery of pronounced molecular differences between stages and species.</title>
        <authorList>
            <person name="Pasi K.K."/>
            <person name="La Rosa G."/>
            <person name="Gomez-Morales M.A."/>
            <person name="Tosini F."/>
            <person name="Sumanam S."/>
            <person name="Young N.D."/>
            <person name="Chang B.C."/>
            <person name="Robin G.B."/>
        </authorList>
    </citation>
    <scope>NUCLEOTIDE SEQUENCE [LARGE SCALE GENOMIC DNA]</scope>
    <source>
        <strain evidence="6">ISS534</strain>
    </source>
</reference>
<dbReference type="PROSITE" id="PS00022">
    <property type="entry name" value="EGF_1"/>
    <property type="match status" value="2"/>
</dbReference>
<sequence length="114" mass="12437">MKAASNSVVLARIFTVDNLSTKAAVVCSNQSYCFNKEVDLCSEMQCNTGHCVSTNNTHAACECPAGFTGSYCEERIKTCETMPCKNGGSCLPRRNGYLCKCTKQFYGVNCEKSM</sequence>
<evidence type="ECO:0000259" key="5">
    <source>
        <dbReference type="PROSITE" id="PS50026"/>
    </source>
</evidence>
<feature type="disulfide bond" evidence="4">
    <location>
        <begin position="101"/>
        <end position="110"/>
    </location>
</feature>
<dbReference type="InterPro" id="IPR000742">
    <property type="entry name" value="EGF"/>
</dbReference>
<accession>A0ABR3K7V1</accession>
<gene>
    <name evidence="6" type="ORF">TSPI_04546</name>
</gene>
<dbReference type="Pfam" id="PF00008">
    <property type="entry name" value="EGF"/>
    <property type="match status" value="2"/>
</dbReference>
<dbReference type="PANTHER" id="PTHR24049">
    <property type="entry name" value="CRUMBS FAMILY MEMBER"/>
    <property type="match status" value="1"/>
</dbReference>
<evidence type="ECO:0000256" key="3">
    <source>
        <dbReference type="ARBA" id="ARBA00023157"/>
    </source>
</evidence>
<dbReference type="SMART" id="SM00181">
    <property type="entry name" value="EGF"/>
    <property type="match status" value="2"/>
</dbReference>
<evidence type="ECO:0000256" key="1">
    <source>
        <dbReference type="ARBA" id="ARBA00022536"/>
    </source>
</evidence>
<proteinExistence type="predicted"/>
<comment type="caution">
    <text evidence="4">Lacks conserved residue(s) required for the propagation of feature annotation.</text>
</comment>
<feature type="disulfide bond" evidence="4">
    <location>
        <begin position="41"/>
        <end position="51"/>
    </location>
</feature>
<dbReference type="CDD" id="cd00054">
    <property type="entry name" value="EGF_CA"/>
    <property type="match status" value="1"/>
</dbReference>
<feature type="disulfide bond" evidence="4">
    <location>
        <begin position="63"/>
        <end position="72"/>
    </location>
</feature>
<organism evidence="6 7">
    <name type="scientific">Trichinella spiralis</name>
    <name type="common">Trichina worm</name>
    <dbReference type="NCBI Taxonomy" id="6334"/>
    <lineage>
        <taxon>Eukaryota</taxon>
        <taxon>Metazoa</taxon>
        <taxon>Ecdysozoa</taxon>
        <taxon>Nematoda</taxon>
        <taxon>Enoplea</taxon>
        <taxon>Dorylaimia</taxon>
        <taxon>Trichinellida</taxon>
        <taxon>Trichinellidae</taxon>
        <taxon>Trichinella</taxon>
    </lineage>
</organism>
<feature type="domain" description="EGF-like" evidence="5">
    <location>
        <begin position="75"/>
        <end position="111"/>
    </location>
</feature>
<evidence type="ECO:0000256" key="2">
    <source>
        <dbReference type="ARBA" id="ARBA00022737"/>
    </source>
</evidence>
<dbReference type="InterPro" id="IPR001881">
    <property type="entry name" value="EGF-like_Ca-bd_dom"/>
</dbReference>
<name>A0ABR3K7V1_TRISP</name>
<keyword evidence="1 4" id="KW-0245">EGF-like domain</keyword>
<dbReference type="SUPFAM" id="SSF57196">
    <property type="entry name" value="EGF/Laminin"/>
    <property type="match status" value="1"/>
</dbReference>
<dbReference type="PROSITE" id="PS50026">
    <property type="entry name" value="EGF_3"/>
    <property type="match status" value="2"/>
</dbReference>
<dbReference type="SMART" id="SM00179">
    <property type="entry name" value="EGF_CA"/>
    <property type="match status" value="2"/>
</dbReference>
<protein>
    <submittedName>
        <fullName evidence="6">Cadherin-4</fullName>
    </submittedName>
</protein>
<comment type="caution">
    <text evidence="6">The sequence shown here is derived from an EMBL/GenBank/DDBJ whole genome shotgun (WGS) entry which is preliminary data.</text>
</comment>
<feature type="domain" description="EGF-like" evidence="5">
    <location>
        <begin position="37"/>
        <end position="73"/>
    </location>
</feature>
<evidence type="ECO:0000313" key="6">
    <source>
        <dbReference type="EMBL" id="KAL1230136.1"/>
    </source>
</evidence>
<evidence type="ECO:0000256" key="4">
    <source>
        <dbReference type="PROSITE-ProRule" id="PRU00076"/>
    </source>
</evidence>